<feature type="domain" description="KIB1-4 beta-propeller" evidence="1">
    <location>
        <begin position="70"/>
        <end position="339"/>
    </location>
</feature>
<dbReference type="PANTHER" id="PTHR44259">
    <property type="entry name" value="OS07G0183000 PROTEIN-RELATED"/>
    <property type="match status" value="1"/>
</dbReference>
<dbReference type="Proteomes" id="UP000623129">
    <property type="component" value="Unassembled WGS sequence"/>
</dbReference>
<keyword evidence="3" id="KW-1185">Reference proteome</keyword>
<gene>
    <name evidence="2" type="ORF">FCM35_KLT16093</name>
</gene>
<dbReference type="OrthoDB" id="619048at2759"/>
<sequence length="398" mass="45099">MGPDWYLLPPELHKAIGEKVTSLADYIRFRAVCRPWRSACSPRPNHLPLQLPWLMLPYQSDGNDDSIRLFYDLSASKIHKLDLPETRGASICGSSHGWLVLQKDQVVSLLNPITRATIPLPPFTGPPFNIGIAPLHASNDDELFFAIWEADKYTINLSDNFMVWKAILTSSPLDPSCMVFVFTGSKWQLAFCKIGDECWTVIEFECNFPSEWDICDFTYSNGFLYTVDPSATVTMYNLNNSSKTLLGRGIGLNDMYLVDGVSGDILLIYHDGPTYDVDGVLQKKTEYKVYKFSNDGEPKWIEVIDVGQHVLFLGGDYHALSLSSTKFQLPEWGANCLCYDSVRIEQWNRQDSWASWYNHNIKLARLDDGTATDIAGDLGSFQVNRHWQKSLWLTPSLL</sequence>
<organism evidence="2 3">
    <name type="scientific">Carex littledalei</name>
    <dbReference type="NCBI Taxonomy" id="544730"/>
    <lineage>
        <taxon>Eukaryota</taxon>
        <taxon>Viridiplantae</taxon>
        <taxon>Streptophyta</taxon>
        <taxon>Embryophyta</taxon>
        <taxon>Tracheophyta</taxon>
        <taxon>Spermatophyta</taxon>
        <taxon>Magnoliopsida</taxon>
        <taxon>Liliopsida</taxon>
        <taxon>Poales</taxon>
        <taxon>Cyperaceae</taxon>
        <taxon>Cyperoideae</taxon>
        <taxon>Cariceae</taxon>
        <taxon>Carex</taxon>
        <taxon>Carex subgen. Euthyceras</taxon>
    </lineage>
</organism>
<evidence type="ECO:0000313" key="3">
    <source>
        <dbReference type="Proteomes" id="UP000623129"/>
    </source>
</evidence>
<proteinExistence type="predicted"/>
<dbReference type="Pfam" id="PF03478">
    <property type="entry name" value="Beta-prop_KIB1-4"/>
    <property type="match status" value="1"/>
</dbReference>
<comment type="caution">
    <text evidence="2">The sequence shown here is derived from an EMBL/GenBank/DDBJ whole genome shotgun (WGS) entry which is preliminary data.</text>
</comment>
<dbReference type="AlphaFoldDB" id="A0A833RFX9"/>
<reference evidence="2" key="1">
    <citation type="submission" date="2020-01" db="EMBL/GenBank/DDBJ databases">
        <title>Genome sequence of Kobresia littledalei, the first chromosome-level genome in the family Cyperaceae.</title>
        <authorList>
            <person name="Qu G."/>
        </authorList>
    </citation>
    <scope>NUCLEOTIDE SEQUENCE</scope>
    <source>
        <strain evidence="2">C.B.Clarke</strain>
        <tissue evidence="2">Leaf</tissue>
    </source>
</reference>
<evidence type="ECO:0000259" key="1">
    <source>
        <dbReference type="Pfam" id="PF03478"/>
    </source>
</evidence>
<dbReference type="InterPro" id="IPR050942">
    <property type="entry name" value="F-box_BR-signaling"/>
</dbReference>
<name>A0A833RFX9_9POAL</name>
<dbReference type="EMBL" id="SWLB01000003">
    <property type="protein sequence ID" value="KAF3340322.1"/>
    <property type="molecule type" value="Genomic_DNA"/>
</dbReference>
<protein>
    <submittedName>
        <fullName evidence="2">F-box protein</fullName>
    </submittedName>
</protein>
<dbReference type="InterPro" id="IPR005174">
    <property type="entry name" value="KIB1-4_b-propeller"/>
</dbReference>
<accession>A0A833RFX9</accession>
<evidence type="ECO:0000313" key="2">
    <source>
        <dbReference type="EMBL" id="KAF3340322.1"/>
    </source>
</evidence>